<evidence type="ECO:0000256" key="1">
    <source>
        <dbReference type="SAM" id="Coils"/>
    </source>
</evidence>
<organism evidence="2">
    <name type="scientific">marine sediment metagenome</name>
    <dbReference type="NCBI Taxonomy" id="412755"/>
    <lineage>
        <taxon>unclassified sequences</taxon>
        <taxon>metagenomes</taxon>
        <taxon>ecological metagenomes</taxon>
    </lineage>
</organism>
<dbReference type="AlphaFoldDB" id="X1FZ80"/>
<comment type="caution">
    <text evidence="2">The sequence shown here is derived from an EMBL/GenBank/DDBJ whole genome shotgun (WGS) entry which is preliminary data.</text>
</comment>
<dbReference type="EMBL" id="BARU01006856">
    <property type="protein sequence ID" value="GAH37865.1"/>
    <property type="molecule type" value="Genomic_DNA"/>
</dbReference>
<name>X1FZ80_9ZZZZ</name>
<feature type="coiled-coil region" evidence="1">
    <location>
        <begin position="156"/>
        <end position="200"/>
    </location>
</feature>
<protein>
    <submittedName>
        <fullName evidence="2">Uncharacterized protein</fullName>
    </submittedName>
</protein>
<feature type="non-terminal residue" evidence="2">
    <location>
        <position position="1"/>
    </location>
</feature>
<proteinExistence type="predicted"/>
<accession>X1FZ80</accession>
<evidence type="ECO:0000313" key="2">
    <source>
        <dbReference type="EMBL" id="GAH37865.1"/>
    </source>
</evidence>
<keyword evidence="1" id="KW-0175">Coiled coil</keyword>
<sequence length="222" mass="26441">LINLLSSKKDLYLFVFNIKFQGYILENQFSAVLVDDEGNEIPNLAEIVLDIKKFQDYLVFDRGIPSKAQLDPNLLEQLTQKAKNLVKWKTSQWKKEIKALNAKIFDIETSKKEKIFSYKRRVLSFRQESLRQKLEKKKSQRPTERQLLNIKNIDDRNKKQERLDKIENLKEELQFLKKNISSIDKELDDLAFEYEDLKKEMDKRNIAKYYTNLSSFAIIQIK</sequence>
<reference evidence="2" key="1">
    <citation type="journal article" date="2014" name="Front. Microbiol.">
        <title>High frequency of phylogenetically diverse reductive dehalogenase-homologous genes in deep subseafloor sedimentary metagenomes.</title>
        <authorList>
            <person name="Kawai M."/>
            <person name="Futagami T."/>
            <person name="Toyoda A."/>
            <person name="Takaki Y."/>
            <person name="Nishi S."/>
            <person name="Hori S."/>
            <person name="Arai W."/>
            <person name="Tsubouchi T."/>
            <person name="Morono Y."/>
            <person name="Uchiyama I."/>
            <person name="Ito T."/>
            <person name="Fujiyama A."/>
            <person name="Inagaki F."/>
            <person name="Takami H."/>
        </authorList>
    </citation>
    <scope>NUCLEOTIDE SEQUENCE</scope>
    <source>
        <strain evidence="2">Expedition CK06-06</strain>
    </source>
</reference>
<gene>
    <name evidence="2" type="ORF">S03H2_13507</name>
</gene>